<gene>
    <name evidence="1" type="ORF">AG1IA_04982</name>
</gene>
<dbReference type="EMBL" id="AFRT01001227">
    <property type="protein sequence ID" value="ELU40978.1"/>
    <property type="molecule type" value="Genomic_DNA"/>
</dbReference>
<comment type="caution">
    <text evidence="1">The sequence shown here is derived from an EMBL/GenBank/DDBJ whole genome shotgun (WGS) entry which is preliminary data.</text>
</comment>
<name>L8WW20_THACA</name>
<reference evidence="1 2" key="1">
    <citation type="journal article" date="2013" name="Nat. Commun.">
        <title>The evolution and pathogenic mechanisms of the rice sheath blight pathogen.</title>
        <authorList>
            <person name="Zheng A."/>
            <person name="Lin R."/>
            <person name="Xu L."/>
            <person name="Qin P."/>
            <person name="Tang C."/>
            <person name="Ai P."/>
            <person name="Zhang D."/>
            <person name="Liu Y."/>
            <person name="Sun Z."/>
            <person name="Feng H."/>
            <person name="Wang Y."/>
            <person name="Chen Y."/>
            <person name="Liang X."/>
            <person name="Fu R."/>
            <person name="Li Q."/>
            <person name="Zhang J."/>
            <person name="Yu X."/>
            <person name="Xie Z."/>
            <person name="Ding L."/>
            <person name="Guan P."/>
            <person name="Tang J."/>
            <person name="Liang Y."/>
            <person name="Wang S."/>
            <person name="Deng Q."/>
            <person name="Li S."/>
            <person name="Zhu J."/>
            <person name="Wang L."/>
            <person name="Liu H."/>
            <person name="Li P."/>
        </authorList>
    </citation>
    <scope>NUCLEOTIDE SEQUENCE [LARGE SCALE GENOMIC DNA]</scope>
    <source>
        <strain evidence="2">AG-1 IA</strain>
    </source>
</reference>
<dbReference type="AlphaFoldDB" id="L8WW20"/>
<sequence>MLHPAQVDEFHALEMTRSVRLTNGGGERNNRTLRSLTSSSAFINAHNMPPSGQVRVCAFGVSSRRPLPSGE</sequence>
<proteinExistence type="predicted"/>
<evidence type="ECO:0000313" key="1">
    <source>
        <dbReference type="EMBL" id="ELU40978.1"/>
    </source>
</evidence>
<protein>
    <submittedName>
        <fullName evidence="1">Uncharacterized protein</fullName>
    </submittedName>
</protein>
<dbReference type="HOGENOM" id="CLU_2741771_0_0_1"/>
<organism evidence="1 2">
    <name type="scientific">Thanatephorus cucumeris (strain AG1-IA)</name>
    <name type="common">Rice sheath blight fungus</name>
    <name type="synonym">Rhizoctonia solani</name>
    <dbReference type="NCBI Taxonomy" id="983506"/>
    <lineage>
        <taxon>Eukaryota</taxon>
        <taxon>Fungi</taxon>
        <taxon>Dikarya</taxon>
        <taxon>Basidiomycota</taxon>
        <taxon>Agaricomycotina</taxon>
        <taxon>Agaricomycetes</taxon>
        <taxon>Cantharellales</taxon>
        <taxon>Ceratobasidiaceae</taxon>
        <taxon>Rhizoctonia</taxon>
        <taxon>Rhizoctonia solani AG-1</taxon>
    </lineage>
</organism>
<accession>L8WW20</accession>
<evidence type="ECO:0000313" key="2">
    <source>
        <dbReference type="Proteomes" id="UP000011668"/>
    </source>
</evidence>
<keyword evidence="2" id="KW-1185">Reference proteome</keyword>
<dbReference type="Proteomes" id="UP000011668">
    <property type="component" value="Unassembled WGS sequence"/>
</dbReference>